<feature type="region of interest" description="Disordered" evidence="9">
    <location>
        <begin position="104"/>
        <end position="142"/>
    </location>
</feature>
<dbReference type="Proteomes" id="UP000081671">
    <property type="component" value="Unplaced"/>
</dbReference>
<comment type="subunit">
    <text evidence="7">Component of the mitochondrial contact site and cristae organizing system (MICOS) complex.</text>
</comment>
<dbReference type="PROSITE" id="PS51257">
    <property type="entry name" value="PROKAR_LIPOPROTEIN"/>
    <property type="match status" value="1"/>
</dbReference>
<dbReference type="STRING" id="10020.ENSDORP00000018620"/>
<keyword evidence="5 7" id="KW-0496">Mitochondrion</keyword>
<evidence type="ECO:0000256" key="6">
    <source>
        <dbReference type="ARBA" id="ARBA00023136"/>
    </source>
</evidence>
<organism evidence="10 11">
    <name type="scientific">Dipodomys ordii</name>
    <name type="common">Ord's kangaroo rat</name>
    <dbReference type="NCBI Taxonomy" id="10020"/>
    <lineage>
        <taxon>Eukaryota</taxon>
        <taxon>Metazoa</taxon>
        <taxon>Chordata</taxon>
        <taxon>Craniata</taxon>
        <taxon>Vertebrata</taxon>
        <taxon>Euteleostomi</taxon>
        <taxon>Mammalia</taxon>
        <taxon>Eutheria</taxon>
        <taxon>Euarchontoglires</taxon>
        <taxon>Glires</taxon>
        <taxon>Rodentia</taxon>
        <taxon>Castorimorpha</taxon>
        <taxon>Heteromyidae</taxon>
        <taxon>Dipodomyinae</taxon>
        <taxon>Dipodomys</taxon>
    </lineage>
</organism>
<gene>
    <name evidence="11" type="primary">LOC106000278</name>
</gene>
<keyword evidence="3 7" id="KW-0999">Mitochondrion inner membrane</keyword>
<dbReference type="GeneID" id="106000278"/>
<keyword evidence="4" id="KW-1133">Transmembrane helix</keyword>
<dbReference type="GO" id="GO:0061617">
    <property type="term" value="C:MICOS complex"/>
    <property type="evidence" value="ECO:0007669"/>
    <property type="project" value="TreeGrafter"/>
</dbReference>
<evidence type="ECO:0000256" key="2">
    <source>
        <dbReference type="ARBA" id="ARBA00022692"/>
    </source>
</evidence>
<dbReference type="RefSeq" id="XP_012890983.1">
    <property type="nucleotide sequence ID" value="XM_013035529.1"/>
</dbReference>
<protein>
    <recommendedName>
        <fullName evidence="7">MICOS complex subunit MIC60</fullName>
    </recommendedName>
    <alternativeName>
        <fullName evidence="7">Mitofilin</fullName>
    </alternativeName>
</protein>
<comment type="subcellular location">
    <subcellularLocation>
        <location evidence="7">Mitochondrion inner membrane</location>
        <topology evidence="7">Single-pass membrane protein</topology>
    </subcellularLocation>
</comment>
<dbReference type="Pfam" id="PF09731">
    <property type="entry name" value="Mitofilin"/>
    <property type="match status" value="1"/>
</dbReference>
<evidence type="ECO:0000256" key="5">
    <source>
        <dbReference type="ARBA" id="ARBA00023128"/>
    </source>
</evidence>
<feature type="compositionally biased region" description="Basic and acidic residues" evidence="9">
    <location>
        <begin position="113"/>
        <end position="122"/>
    </location>
</feature>
<sequence length="371" mass="40044">MLRACQLSGVTAAAQSCLCGKFVFRPLRPFRRYSTSRSSGLTPGRIAGAGVLFVGGGIGGTILYAKWDSHFRESVEKTIPYSDKLFDMFLGSVPYNVPLPTKPIQSGPLKISSESEEKKDSEQPASQLQKQKEETPTSASTEAAQVISAAGDTLSVPAPAVQHEDSVKSDGPEIGGKPPSEISALAKSLQDALSQTASITQQAIAAQNAAVQAVNAHANILKAAMDNSEIPSEKKSAQWRTVEGALKERRKAVDEAADALLKAKEELEKMKGVIENAKNEEVAGAKTHITLAEGKLHNMIVDLDNMVKKVQAAQSEAKVVSQYHELVVQARDDFRRELDSITPEVVSGWKGMSKYSCNIYTFSFFKFLATD</sequence>
<reference evidence="11" key="1">
    <citation type="submission" date="2025-08" db="UniProtKB">
        <authorList>
            <consortium name="RefSeq"/>
        </authorList>
    </citation>
    <scope>IDENTIFICATION</scope>
    <source>
        <tissue evidence="11">Kidney</tissue>
    </source>
</reference>
<feature type="region of interest" description="Disordered" evidence="9">
    <location>
        <begin position="160"/>
        <end position="181"/>
    </location>
</feature>
<proteinExistence type="inferred from homology"/>
<evidence type="ECO:0000313" key="11">
    <source>
        <dbReference type="RefSeq" id="XP_012890983.1"/>
    </source>
</evidence>
<dbReference type="InterPro" id="IPR019133">
    <property type="entry name" value="MIC60"/>
</dbReference>
<dbReference type="PANTHER" id="PTHR15415">
    <property type="entry name" value="MITOFILIN"/>
    <property type="match status" value="1"/>
</dbReference>
<accession>A0A1S3GQ19</accession>
<dbReference type="OrthoDB" id="10261039at2759"/>
<dbReference type="PANTHER" id="PTHR15415:SF7">
    <property type="entry name" value="MICOS COMPLEX SUBUNIT MIC60"/>
    <property type="match status" value="1"/>
</dbReference>
<feature type="coiled-coil region" evidence="8">
    <location>
        <begin position="246"/>
        <end position="280"/>
    </location>
</feature>
<evidence type="ECO:0000313" key="10">
    <source>
        <dbReference type="Proteomes" id="UP000081671"/>
    </source>
</evidence>
<evidence type="ECO:0000256" key="4">
    <source>
        <dbReference type="ARBA" id="ARBA00022989"/>
    </source>
</evidence>
<evidence type="ECO:0000256" key="8">
    <source>
        <dbReference type="SAM" id="Coils"/>
    </source>
</evidence>
<comment type="function">
    <text evidence="7">Component of the MICOS complex, a large protein complex of the mitochondrial inner membrane that plays crucial roles in the maintenance of crista junctions, inner membrane architecture, and formation of contact sites to the outer membrane.</text>
</comment>
<evidence type="ECO:0000256" key="3">
    <source>
        <dbReference type="ARBA" id="ARBA00022792"/>
    </source>
</evidence>
<name>A0A1S3GQ19_DIPOR</name>
<keyword evidence="6" id="KW-0472">Membrane</keyword>
<keyword evidence="10" id="KW-1185">Reference proteome</keyword>
<dbReference type="GO" id="GO:0042407">
    <property type="term" value="P:cristae formation"/>
    <property type="evidence" value="ECO:0007669"/>
    <property type="project" value="TreeGrafter"/>
</dbReference>
<comment type="similarity">
    <text evidence="1 7">Belongs to the MICOS complex subunit Mic60 family.</text>
</comment>
<evidence type="ECO:0000256" key="9">
    <source>
        <dbReference type="SAM" id="MobiDB-lite"/>
    </source>
</evidence>
<keyword evidence="8" id="KW-0175">Coiled coil</keyword>
<keyword evidence="2 7" id="KW-0812">Transmembrane</keyword>
<dbReference type="AlphaFoldDB" id="A0A1S3GQ19"/>
<evidence type="ECO:0000256" key="7">
    <source>
        <dbReference type="RuleBase" id="RU363000"/>
    </source>
</evidence>
<evidence type="ECO:0000256" key="1">
    <source>
        <dbReference type="ARBA" id="ARBA00010877"/>
    </source>
</evidence>
<feature type="compositionally biased region" description="Basic and acidic residues" evidence="9">
    <location>
        <begin position="162"/>
        <end position="171"/>
    </location>
</feature>